<accession>W9YFR7</accession>
<evidence type="ECO:0000313" key="3">
    <source>
        <dbReference type="Proteomes" id="UP000019484"/>
    </source>
</evidence>
<reference evidence="2 3" key="1">
    <citation type="submission" date="2013-03" db="EMBL/GenBank/DDBJ databases">
        <title>The Genome Sequence of Capronia coronata CBS 617.96.</title>
        <authorList>
            <consortium name="The Broad Institute Genomics Platform"/>
            <person name="Cuomo C."/>
            <person name="de Hoog S."/>
            <person name="Gorbushina A."/>
            <person name="Walker B."/>
            <person name="Young S.K."/>
            <person name="Zeng Q."/>
            <person name="Gargeya S."/>
            <person name="Fitzgerald M."/>
            <person name="Haas B."/>
            <person name="Abouelleil A."/>
            <person name="Allen A.W."/>
            <person name="Alvarado L."/>
            <person name="Arachchi H.M."/>
            <person name="Berlin A.M."/>
            <person name="Chapman S.B."/>
            <person name="Gainer-Dewar J."/>
            <person name="Goldberg J."/>
            <person name="Griggs A."/>
            <person name="Gujja S."/>
            <person name="Hansen M."/>
            <person name="Howarth C."/>
            <person name="Imamovic A."/>
            <person name="Ireland A."/>
            <person name="Larimer J."/>
            <person name="McCowan C."/>
            <person name="Murphy C."/>
            <person name="Pearson M."/>
            <person name="Poon T.W."/>
            <person name="Priest M."/>
            <person name="Roberts A."/>
            <person name="Saif S."/>
            <person name="Shea T."/>
            <person name="Sisk P."/>
            <person name="Sykes S."/>
            <person name="Wortman J."/>
            <person name="Nusbaum C."/>
            <person name="Birren B."/>
        </authorList>
    </citation>
    <scope>NUCLEOTIDE SEQUENCE [LARGE SCALE GENOMIC DNA]</scope>
    <source>
        <strain evidence="2 3">CBS 617.96</strain>
    </source>
</reference>
<dbReference type="OrthoDB" id="3902208at2759"/>
<comment type="caution">
    <text evidence="2">The sequence shown here is derived from an EMBL/GenBank/DDBJ whole genome shotgun (WGS) entry which is preliminary data.</text>
</comment>
<feature type="region of interest" description="Disordered" evidence="1">
    <location>
        <begin position="1"/>
        <end position="66"/>
    </location>
</feature>
<sequence>MADDNKENRIEMNENAENIPPEGSTEQKGGQGSGGGGGGGGDSGSWYSKPENFGNKAGDKVEGMLSPVGKYTGPALQKAGGPIGGLVDPTIGGVMRMGKGWGEQVGVGFGNHEGGPAKQEEAEAQRMKEPVGGKEQNAENPLGL</sequence>
<keyword evidence="3" id="KW-1185">Reference proteome</keyword>
<name>W9YFR7_9EURO</name>
<dbReference type="GeneID" id="19159346"/>
<proteinExistence type="predicted"/>
<feature type="compositionally biased region" description="Gly residues" evidence="1">
    <location>
        <begin position="29"/>
        <end position="43"/>
    </location>
</feature>
<dbReference type="AlphaFoldDB" id="W9YFR7"/>
<dbReference type="eggNOG" id="ENOG502R13M">
    <property type="taxonomic scope" value="Eukaryota"/>
</dbReference>
<gene>
    <name evidence="2" type="ORF">A1O1_04465</name>
</gene>
<organism evidence="2 3">
    <name type="scientific">Capronia coronata CBS 617.96</name>
    <dbReference type="NCBI Taxonomy" id="1182541"/>
    <lineage>
        <taxon>Eukaryota</taxon>
        <taxon>Fungi</taxon>
        <taxon>Dikarya</taxon>
        <taxon>Ascomycota</taxon>
        <taxon>Pezizomycotina</taxon>
        <taxon>Eurotiomycetes</taxon>
        <taxon>Chaetothyriomycetidae</taxon>
        <taxon>Chaetothyriales</taxon>
        <taxon>Herpotrichiellaceae</taxon>
        <taxon>Capronia</taxon>
    </lineage>
</organism>
<dbReference type="HOGENOM" id="CLU_152677_0_0_1"/>
<dbReference type="STRING" id="1182541.W9YFR7"/>
<dbReference type="RefSeq" id="XP_007723547.1">
    <property type="nucleotide sequence ID" value="XM_007725357.1"/>
</dbReference>
<dbReference type="EMBL" id="AMWN01000003">
    <property type="protein sequence ID" value="EXJ91353.1"/>
    <property type="molecule type" value="Genomic_DNA"/>
</dbReference>
<feature type="compositionally biased region" description="Basic and acidic residues" evidence="1">
    <location>
        <begin position="118"/>
        <end position="132"/>
    </location>
</feature>
<feature type="region of interest" description="Disordered" evidence="1">
    <location>
        <begin position="105"/>
        <end position="144"/>
    </location>
</feature>
<evidence type="ECO:0000313" key="2">
    <source>
        <dbReference type="EMBL" id="EXJ91353.1"/>
    </source>
</evidence>
<evidence type="ECO:0000256" key="1">
    <source>
        <dbReference type="SAM" id="MobiDB-lite"/>
    </source>
</evidence>
<dbReference type="Proteomes" id="UP000019484">
    <property type="component" value="Unassembled WGS sequence"/>
</dbReference>
<protein>
    <submittedName>
        <fullName evidence="2">Uncharacterized protein</fullName>
    </submittedName>
</protein>
<feature type="compositionally biased region" description="Basic and acidic residues" evidence="1">
    <location>
        <begin position="1"/>
        <end position="12"/>
    </location>
</feature>